<organism evidence="2">
    <name type="scientific">Hydrogenovibrio crunogenus (strain DSM 25203 / XCL-2)</name>
    <name type="common">Thiomicrospira crunogena</name>
    <dbReference type="NCBI Taxonomy" id="317025"/>
    <lineage>
        <taxon>Bacteria</taxon>
        <taxon>Pseudomonadati</taxon>
        <taxon>Pseudomonadota</taxon>
        <taxon>Gammaproteobacteria</taxon>
        <taxon>Thiotrichales</taxon>
        <taxon>Piscirickettsiaceae</taxon>
        <taxon>Hydrogenovibrio</taxon>
    </lineage>
</organism>
<gene>
    <name evidence="2" type="ordered locus">Tcr_0086</name>
</gene>
<dbReference type="GO" id="GO:0006310">
    <property type="term" value="P:DNA recombination"/>
    <property type="evidence" value="ECO:0007669"/>
    <property type="project" value="UniProtKB-KW"/>
</dbReference>
<dbReference type="OrthoDB" id="6725579at2"/>
<dbReference type="STRING" id="317025.Tcr_0086"/>
<dbReference type="GO" id="GO:0003677">
    <property type="term" value="F:DNA binding"/>
    <property type="evidence" value="ECO:0007669"/>
    <property type="project" value="InterPro"/>
</dbReference>
<dbReference type="AlphaFoldDB" id="Q31JJ1"/>
<dbReference type="SUPFAM" id="SSF56349">
    <property type="entry name" value="DNA breaking-rejoining enzymes"/>
    <property type="match status" value="1"/>
</dbReference>
<dbReference type="InterPro" id="IPR011010">
    <property type="entry name" value="DNA_brk_join_enz"/>
</dbReference>
<proteinExistence type="predicted"/>
<evidence type="ECO:0000313" key="2">
    <source>
        <dbReference type="EMBL" id="ABB40682.1"/>
    </source>
</evidence>
<dbReference type="HOGENOM" id="CLU_377611_0_0_6"/>
<dbReference type="KEGG" id="tcx:Tcr_0086"/>
<reference evidence="2" key="1">
    <citation type="submission" date="2006-07" db="EMBL/GenBank/DDBJ databases">
        <title>Complete sequence of Thiomicrospira crunogena XCL-2.</title>
        <authorList>
            <consortium name="US DOE Joint Genome Institute"/>
            <person name="Copeland A."/>
            <person name="Lucas S."/>
            <person name="Lapidus A."/>
            <person name="Barry K."/>
            <person name="Detter J.C."/>
            <person name="Glavina del Rio T."/>
            <person name="Hammon N."/>
            <person name="Israni S."/>
            <person name="Dalin E."/>
            <person name="Tice H."/>
            <person name="Pitluck S."/>
            <person name="Chain P."/>
            <person name="Malfatti S."/>
            <person name="Shin M."/>
            <person name="Vergez L."/>
            <person name="Schmutz J."/>
            <person name="Larimer F."/>
            <person name="Land M."/>
            <person name="Hauser L."/>
            <person name="Kyrpides N."/>
            <person name="Lykidis A."/>
            <person name="Scott K.M."/>
            <person name="Sievert S."/>
            <person name="Kerfeld C."/>
            <person name="Freyermuth S."/>
            <person name="Dobrinski K."/>
            <person name="Boller A."/>
            <person name="Fitzpatrick K."/>
            <person name="Thoma P."/>
            <person name="Moore J."/>
            <person name="Richardson P."/>
        </authorList>
    </citation>
    <scope>NUCLEOTIDE SEQUENCE</scope>
    <source>
        <strain evidence="2">XCL-2</strain>
    </source>
</reference>
<dbReference type="eggNOG" id="COG4688">
    <property type="taxonomic scope" value="Bacteria"/>
</dbReference>
<keyword evidence="1" id="KW-0233">DNA recombination</keyword>
<name>Q31JJ1_HYDCU</name>
<protein>
    <recommendedName>
        <fullName evidence="3">Integrase</fullName>
    </recommendedName>
</protein>
<dbReference type="InterPro" id="IPR013762">
    <property type="entry name" value="Integrase-like_cat_sf"/>
</dbReference>
<dbReference type="GO" id="GO:0015074">
    <property type="term" value="P:DNA integration"/>
    <property type="evidence" value="ECO:0007669"/>
    <property type="project" value="InterPro"/>
</dbReference>
<evidence type="ECO:0000256" key="1">
    <source>
        <dbReference type="ARBA" id="ARBA00023172"/>
    </source>
</evidence>
<sequence length="779" mass="88323">MINKHKKNALNLVRKTKVAFDKTTPMLKLNANTDQAAKWNEDWRSFHQGLPIKFYFQKWATNSDSSNLDLARVYAIESLATNKGIKNITSTLRYATRALGELTKDISELEQSDFDNLSKAFNKKGFSETHASIFWTWCKKCELIPEYLSTPSKSDSRDRSAGEAEKRRKKKLLDDEQVAAIGVAYNELFSDDGLKKYSFREYSKEYFTLAFLTLSASSPSRMDSEIFALPEQKLKTHIDEDGVETHSLFWKGSKGHEDNRTHILGALKDHVEKVIEVVGKESLPAKILSWFMSRPDSSLNDVMQTFPEFNFKHQNYPNLSLDIKTNIFHLGLILGFYDDDPEIPVLHGGYLIRRAGKKRSWKLFEKLSKLKNNDKIARDLYVMGLFTKSLKDSVRLSDLSKTFHKVESVLFREGQNFTTLLEQSNRIIEKNKNLNGSVDTITRGSVQTKVQDAMFVFTQLMLNNSRIRNPHTFAYKSITDVNHDVIPAMYDLQISTKRPEFSEKFIKKALAVVGLEDMSFSPHKIRHYINHHASESGIPIEIINLWSGRKDADQAYEYIHTTDEDNAEIIRTALVKTEGFEASEAKEIKLISLEKLQELRKLPAAVMSEGVCIQDLATMPCRYLNDFMTSCFGCSQMCYIKGDGKVLGTLNKDLGIQVARLRNVESQPGFTNNKASQKWYEIHFSRTSVLKSLIDILSDDSIPNGSSVKIVGDLSSSTISFKTQNLDTGEVTTKQVLLQDSTKELKTLIDNEELKSKKETGNSNPALTDLLASYGVANG</sequence>
<dbReference type="EMBL" id="CP000109">
    <property type="protein sequence ID" value="ABB40682.1"/>
    <property type="molecule type" value="Genomic_DNA"/>
</dbReference>
<dbReference type="Gene3D" id="1.10.443.10">
    <property type="entry name" value="Intergrase catalytic core"/>
    <property type="match status" value="1"/>
</dbReference>
<evidence type="ECO:0008006" key="3">
    <source>
        <dbReference type="Google" id="ProtNLM"/>
    </source>
</evidence>
<accession>Q31JJ1</accession>